<dbReference type="EMBL" id="CM000761">
    <property type="protein sequence ID" value="KXG36085.1"/>
    <property type="molecule type" value="Genomic_DNA"/>
</dbReference>
<evidence type="ECO:0000313" key="2">
    <source>
        <dbReference type="Proteomes" id="UP000000768"/>
    </source>
</evidence>
<dbReference type="AlphaFoldDB" id="A0A1B6QDT7"/>
<accession>A0A1B6QDT7</accession>
<keyword evidence="2" id="KW-1185">Reference proteome</keyword>
<proteinExistence type="predicted"/>
<reference evidence="1 2" key="1">
    <citation type="journal article" date="2009" name="Nature">
        <title>The Sorghum bicolor genome and the diversification of grasses.</title>
        <authorList>
            <person name="Paterson A.H."/>
            <person name="Bowers J.E."/>
            <person name="Bruggmann R."/>
            <person name="Dubchak I."/>
            <person name="Grimwood J."/>
            <person name="Gundlach H."/>
            <person name="Haberer G."/>
            <person name="Hellsten U."/>
            <person name="Mitros T."/>
            <person name="Poliakov A."/>
            <person name="Schmutz J."/>
            <person name="Spannagl M."/>
            <person name="Tang H."/>
            <person name="Wang X."/>
            <person name="Wicker T."/>
            <person name="Bharti A.K."/>
            <person name="Chapman J."/>
            <person name="Feltus F.A."/>
            <person name="Gowik U."/>
            <person name="Grigoriev I.V."/>
            <person name="Lyons E."/>
            <person name="Maher C.A."/>
            <person name="Martis M."/>
            <person name="Narechania A."/>
            <person name="Otillar R.P."/>
            <person name="Penning B.W."/>
            <person name="Salamov A.A."/>
            <person name="Wang Y."/>
            <person name="Zhang L."/>
            <person name="Carpita N.C."/>
            <person name="Freeling M."/>
            <person name="Gingle A.R."/>
            <person name="Hash C.T."/>
            <person name="Keller B."/>
            <person name="Klein P."/>
            <person name="Kresovich S."/>
            <person name="McCann M.C."/>
            <person name="Ming R."/>
            <person name="Peterson D.G."/>
            <person name="Mehboob-ur-Rahman"/>
            <person name="Ware D."/>
            <person name="Westhoff P."/>
            <person name="Mayer K.F."/>
            <person name="Messing J."/>
            <person name="Rokhsar D.S."/>
        </authorList>
    </citation>
    <scope>NUCLEOTIDE SEQUENCE [LARGE SCALE GENOMIC DNA]</scope>
    <source>
        <strain evidence="2">cv. BTx623</strain>
    </source>
</reference>
<evidence type="ECO:0000313" key="1">
    <source>
        <dbReference type="EMBL" id="KXG36085.1"/>
    </source>
</evidence>
<dbReference type="Gramene" id="KXG36085">
    <property type="protein sequence ID" value="KXG36085"/>
    <property type="gene ID" value="SORBI_3002G279200"/>
</dbReference>
<sequence length="76" mass="9302">MKGFYVIFWWMWMHYEKELMGQGKDDTVMDGVSRGWWWRAWQIDISDRKKGDEPNPIHHRNQKSGTCLRQGRWRCG</sequence>
<dbReference type="InParanoid" id="A0A1B6QDT7"/>
<protein>
    <submittedName>
        <fullName evidence="1">Uncharacterized protein</fullName>
    </submittedName>
</protein>
<organism evidence="1 2">
    <name type="scientific">Sorghum bicolor</name>
    <name type="common">Sorghum</name>
    <name type="synonym">Sorghum vulgare</name>
    <dbReference type="NCBI Taxonomy" id="4558"/>
    <lineage>
        <taxon>Eukaryota</taxon>
        <taxon>Viridiplantae</taxon>
        <taxon>Streptophyta</taxon>
        <taxon>Embryophyta</taxon>
        <taxon>Tracheophyta</taxon>
        <taxon>Spermatophyta</taxon>
        <taxon>Magnoliopsida</taxon>
        <taxon>Liliopsida</taxon>
        <taxon>Poales</taxon>
        <taxon>Poaceae</taxon>
        <taxon>PACMAD clade</taxon>
        <taxon>Panicoideae</taxon>
        <taxon>Andropogonodae</taxon>
        <taxon>Andropogoneae</taxon>
        <taxon>Sorghinae</taxon>
        <taxon>Sorghum</taxon>
    </lineage>
</organism>
<reference evidence="2" key="2">
    <citation type="journal article" date="2018" name="Plant J.">
        <title>The Sorghum bicolor reference genome: improved assembly, gene annotations, a transcriptome atlas, and signatures of genome organization.</title>
        <authorList>
            <person name="McCormick R.F."/>
            <person name="Truong S.K."/>
            <person name="Sreedasyam A."/>
            <person name="Jenkins J."/>
            <person name="Shu S."/>
            <person name="Sims D."/>
            <person name="Kennedy M."/>
            <person name="Amirebrahimi M."/>
            <person name="Weers B.D."/>
            <person name="McKinley B."/>
            <person name="Mattison A."/>
            <person name="Morishige D.T."/>
            <person name="Grimwood J."/>
            <person name="Schmutz J."/>
            <person name="Mullet J.E."/>
        </authorList>
    </citation>
    <scope>NUCLEOTIDE SEQUENCE [LARGE SCALE GENOMIC DNA]</scope>
    <source>
        <strain evidence="2">cv. BTx623</strain>
    </source>
</reference>
<name>A0A1B6QDT7_SORBI</name>
<dbReference type="Proteomes" id="UP000000768">
    <property type="component" value="Chromosome 2"/>
</dbReference>
<gene>
    <name evidence="1" type="ORF">SORBI_3002G279200</name>
</gene>